<dbReference type="InterPro" id="IPR029044">
    <property type="entry name" value="Nucleotide-diphossugar_trans"/>
</dbReference>
<evidence type="ECO:0000313" key="2">
    <source>
        <dbReference type="EMBL" id="NQX45380.1"/>
    </source>
</evidence>
<reference evidence="2 3" key="1">
    <citation type="submission" date="2020-05" db="EMBL/GenBank/DDBJ databases">
        <title>Paenibacillus glebae, sp. nov., Paenibacillus humi sp. nov., Paenibacillus pedi sp. nov., Paenibacillus terrestris sp. nov. and Paenibacillus terricola sp. nov., isolated from a forest top soil sample.</title>
        <authorList>
            <person name="Qi S."/>
            <person name="Carlier A."/>
            <person name="Cnockaert M."/>
            <person name="Vandamme P."/>
        </authorList>
    </citation>
    <scope>NUCLEOTIDE SEQUENCE [LARGE SCALE GENOMIC DNA]</scope>
    <source>
        <strain evidence="2 3">LMG 29502</strain>
    </source>
</reference>
<comment type="caution">
    <text evidence="2">The sequence shown here is derived from an EMBL/GenBank/DDBJ whole genome shotgun (WGS) entry which is preliminary data.</text>
</comment>
<keyword evidence="3" id="KW-1185">Reference proteome</keyword>
<dbReference type="Proteomes" id="UP000711047">
    <property type="component" value="Unassembled WGS sequence"/>
</dbReference>
<dbReference type="EMBL" id="JABMKX010000004">
    <property type="protein sequence ID" value="NQX45380.1"/>
    <property type="molecule type" value="Genomic_DNA"/>
</dbReference>
<keyword evidence="2" id="KW-0808">Transferase</keyword>
<dbReference type="GO" id="GO:0016740">
    <property type="term" value="F:transferase activity"/>
    <property type="evidence" value="ECO:0007669"/>
    <property type="project" value="UniProtKB-KW"/>
</dbReference>
<evidence type="ECO:0000313" key="3">
    <source>
        <dbReference type="Proteomes" id="UP000711047"/>
    </source>
</evidence>
<evidence type="ECO:0000259" key="1">
    <source>
        <dbReference type="Pfam" id="PF12804"/>
    </source>
</evidence>
<dbReference type="PANTHER" id="PTHR43777:SF1">
    <property type="entry name" value="MOLYBDENUM COFACTOR CYTIDYLYLTRANSFERASE"/>
    <property type="match status" value="1"/>
</dbReference>
<gene>
    <name evidence="2" type="ORF">HQN87_08555</name>
</gene>
<protein>
    <submittedName>
        <fullName evidence="2">NTP transferase domain-containing protein</fullName>
    </submittedName>
</protein>
<sequence length="200" mass="21631">MKVAGIYLAASRSIGANVSAGSLNRTGDSSPGAAMLRELENCGLEPLVVVVRANDPLSWLPPAENLENTRRIETCLTAHLGLSFSLRCGLNAVSPFQPDAVVIADADQPLIEASYVRRLIHTFEQEQGLDYVAGTREGLQMAPVLFARSLFGGLQELDDGDGIAAIIRSPEYKGITLQEEADRMFTEAELPGSFGKLRWK</sequence>
<name>A0ABX2DLN2_9BACL</name>
<dbReference type="InterPro" id="IPR025877">
    <property type="entry name" value="MobA-like_NTP_Trfase"/>
</dbReference>
<dbReference type="PANTHER" id="PTHR43777">
    <property type="entry name" value="MOLYBDENUM COFACTOR CYTIDYLYLTRANSFERASE"/>
    <property type="match status" value="1"/>
</dbReference>
<accession>A0ABX2DLN2</accession>
<dbReference type="Pfam" id="PF12804">
    <property type="entry name" value="NTP_transf_3"/>
    <property type="match status" value="1"/>
</dbReference>
<proteinExistence type="predicted"/>
<dbReference type="SUPFAM" id="SSF53448">
    <property type="entry name" value="Nucleotide-diphospho-sugar transferases"/>
    <property type="match status" value="1"/>
</dbReference>
<feature type="domain" description="MobA-like NTP transferase" evidence="1">
    <location>
        <begin position="34"/>
        <end position="169"/>
    </location>
</feature>
<organism evidence="2 3">
    <name type="scientific">Paenibacillus tritici</name>
    <dbReference type="NCBI Taxonomy" id="1873425"/>
    <lineage>
        <taxon>Bacteria</taxon>
        <taxon>Bacillati</taxon>
        <taxon>Bacillota</taxon>
        <taxon>Bacilli</taxon>
        <taxon>Bacillales</taxon>
        <taxon>Paenibacillaceae</taxon>
        <taxon>Paenibacillus</taxon>
    </lineage>
</organism>
<dbReference type="Gene3D" id="3.90.550.10">
    <property type="entry name" value="Spore Coat Polysaccharide Biosynthesis Protein SpsA, Chain A"/>
    <property type="match status" value="1"/>
</dbReference>